<dbReference type="AlphaFoldDB" id="A0AAV3W7L5"/>
<reference evidence="2 3" key="1">
    <citation type="submission" date="2019-06" db="EMBL/GenBank/DDBJ databases">
        <title>Draft genome sequence of Clostridium diolis DSM 15410.</title>
        <authorList>
            <person name="Kobayashi H."/>
            <person name="Tanizawa Y."/>
            <person name="Tohno M."/>
        </authorList>
    </citation>
    <scope>NUCLEOTIDE SEQUENCE [LARGE SCALE GENOMIC DNA]</scope>
    <source>
        <strain evidence="2 3">DSM 15410</strain>
    </source>
</reference>
<dbReference type="GO" id="GO:0043041">
    <property type="term" value="P:amino acid activation for nonribosomal peptide biosynthetic process"/>
    <property type="evidence" value="ECO:0007669"/>
    <property type="project" value="TreeGrafter"/>
</dbReference>
<dbReference type="PANTHER" id="PTHR45527:SF1">
    <property type="entry name" value="FATTY ACID SYNTHASE"/>
    <property type="match status" value="1"/>
</dbReference>
<dbReference type="EMBL" id="BJLA01000017">
    <property type="protein sequence ID" value="GEA32989.1"/>
    <property type="molecule type" value="Genomic_DNA"/>
</dbReference>
<evidence type="ECO:0000313" key="3">
    <source>
        <dbReference type="Proteomes" id="UP000325212"/>
    </source>
</evidence>
<dbReference type="Proteomes" id="UP000325212">
    <property type="component" value="Unassembled WGS sequence"/>
</dbReference>
<keyword evidence="3" id="KW-1185">Reference proteome</keyword>
<name>A0AAV3W7L5_9CLOT</name>
<dbReference type="InterPro" id="IPR001242">
    <property type="entry name" value="Condensation_dom"/>
</dbReference>
<dbReference type="GO" id="GO:0031177">
    <property type="term" value="F:phosphopantetheine binding"/>
    <property type="evidence" value="ECO:0007669"/>
    <property type="project" value="TreeGrafter"/>
</dbReference>
<dbReference type="InterPro" id="IPR023213">
    <property type="entry name" value="CAT-like_dom_sf"/>
</dbReference>
<feature type="domain" description="Condensation" evidence="1">
    <location>
        <begin position="40"/>
        <end position="327"/>
    </location>
</feature>
<dbReference type="GO" id="GO:0003824">
    <property type="term" value="F:catalytic activity"/>
    <property type="evidence" value="ECO:0007669"/>
    <property type="project" value="InterPro"/>
</dbReference>
<dbReference type="RefSeq" id="WP_039771679.1">
    <property type="nucleotide sequence ID" value="NZ_BJLA01000017.1"/>
</dbReference>
<dbReference type="Gene3D" id="3.30.559.10">
    <property type="entry name" value="Chloramphenicol acetyltransferase-like domain"/>
    <property type="match status" value="1"/>
</dbReference>
<proteinExistence type="predicted"/>
<sequence>MEEFVVSKNDELEYSLQGMSNLMWQLDLASVKDGERNGIVNVGIGLKLRGDLDVSKMERSIQRLIDNTDSMRGIIVNRGEEYFIKIRKYYKDFKLEVLEVEGNSDLEREQNAMQVIQGSMDRAIDVFNNIPIDIKLYRINEQYHYMLFKVHHCFTDAVSVLLSVETMLKLYDNESYEFSTLREPFQNLLQEDYEYMMSENAKKSIQYWQEEFEGYSPKPPQIDYNRQCIKSGDLPPIQLNLENITSIATLNRTSDFNVIMLILHLALAKTNNSNDIGTTYLISNRMNGSKYQDTIGSIARIIDTRYIFEENEKISSMHKKIRSKISKGLNNCRVAGGRTPYLITYLNIVNEVNLPKFNGLPVETFLVKSKREDCGILCFAIIKSNDFIEIGFETDTRLFSLEYLNDIKKNCILAEQFLNNQAESTFKEYMGK</sequence>
<protein>
    <recommendedName>
        <fullName evidence="1">Condensation domain-containing protein</fullName>
    </recommendedName>
</protein>
<dbReference type="GO" id="GO:0044550">
    <property type="term" value="P:secondary metabolite biosynthetic process"/>
    <property type="evidence" value="ECO:0007669"/>
    <property type="project" value="TreeGrafter"/>
</dbReference>
<dbReference type="SUPFAM" id="SSF52777">
    <property type="entry name" value="CoA-dependent acyltransferases"/>
    <property type="match status" value="2"/>
</dbReference>
<dbReference type="GO" id="GO:0008610">
    <property type="term" value="P:lipid biosynthetic process"/>
    <property type="evidence" value="ECO:0007669"/>
    <property type="project" value="UniProtKB-ARBA"/>
</dbReference>
<comment type="caution">
    <text evidence="2">The sequence shown here is derived from an EMBL/GenBank/DDBJ whole genome shotgun (WGS) entry which is preliminary data.</text>
</comment>
<evidence type="ECO:0000259" key="1">
    <source>
        <dbReference type="Pfam" id="PF00668"/>
    </source>
</evidence>
<dbReference type="PANTHER" id="PTHR45527">
    <property type="entry name" value="NONRIBOSOMAL PEPTIDE SYNTHETASE"/>
    <property type="match status" value="1"/>
</dbReference>
<evidence type="ECO:0000313" key="2">
    <source>
        <dbReference type="EMBL" id="GEA32989.1"/>
    </source>
</evidence>
<organism evidence="2 3">
    <name type="scientific">Clostridium diolis</name>
    <dbReference type="NCBI Taxonomy" id="223919"/>
    <lineage>
        <taxon>Bacteria</taxon>
        <taxon>Bacillati</taxon>
        <taxon>Bacillota</taxon>
        <taxon>Clostridia</taxon>
        <taxon>Eubacteriales</taxon>
        <taxon>Clostridiaceae</taxon>
        <taxon>Clostridium</taxon>
    </lineage>
</organism>
<dbReference type="Pfam" id="PF00668">
    <property type="entry name" value="Condensation"/>
    <property type="match status" value="1"/>
</dbReference>
<dbReference type="GO" id="GO:0005737">
    <property type="term" value="C:cytoplasm"/>
    <property type="evidence" value="ECO:0007669"/>
    <property type="project" value="TreeGrafter"/>
</dbReference>
<accession>A0AAV3W7L5</accession>
<dbReference type="Gene3D" id="3.30.559.30">
    <property type="entry name" value="Nonribosomal peptide synthetase, condensation domain"/>
    <property type="match status" value="1"/>
</dbReference>
<gene>
    <name evidence="2" type="ORF">CDIOL_39120</name>
</gene>